<dbReference type="InterPro" id="IPR012340">
    <property type="entry name" value="NA-bd_OB-fold"/>
</dbReference>
<evidence type="ECO:0000256" key="1">
    <source>
        <dbReference type="SAM" id="MobiDB-lite"/>
    </source>
</evidence>
<feature type="region of interest" description="Disordered" evidence="1">
    <location>
        <begin position="145"/>
        <end position="177"/>
    </location>
</feature>
<dbReference type="Proteomes" id="UP001208017">
    <property type="component" value="Unassembled WGS sequence"/>
</dbReference>
<reference evidence="3 4" key="1">
    <citation type="submission" date="2022-11" db="EMBL/GenBank/DDBJ databases">
        <title>Study of microbial diversity in lake waters.</title>
        <authorList>
            <person name="Zhang J."/>
        </authorList>
    </citation>
    <scope>NUCLEOTIDE SEQUENCE [LARGE SCALE GENOMIC DNA]</scope>
    <source>
        <strain evidence="3 4">DT12</strain>
    </source>
</reference>
<proteinExistence type="predicted"/>
<feature type="compositionally biased region" description="Basic and acidic residues" evidence="1">
    <location>
        <begin position="99"/>
        <end position="112"/>
    </location>
</feature>
<keyword evidence="4" id="KW-1185">Reference proteome</keyword>
<evidence type="ECO:0000313" key="4">
    <source>
        <dbReference type="Proteomes" id="UP001208017"/>
    </source>
</evidence>
<name>A0ABT3X1V7_9BACL</name>
<dbReference type="SUPFAM" id="SSF50249">
    <property type="entry name" value="Nucleic acid-binding proteins"/>
    <property type="match status" value="1"/>
</dbReference>
<sequence length="256" mass="28908">METLRYVQQFGRSKRDNLRPSLLQKYHVGHSIEVTPFRMMDFGCFASTADGLSGLLHNSEMPKDLQNDLQKLIDTQGTLHVKINKFDRRTGEIAFGLEDKNYPKDTSSEKPEQTVVQPKAETKPEETPVATPTAAAVTETVVTANETEKSAQTDTSKDLEPYQFTTSQPVQPTRTGTDALSERIEQEVEDIRKFLETVIKTPLSPAAKDMLRDLLQDTSVFRFTYAMQTAVDEFQADVGLQLMTEIKMALQKRQDQ</sequence>
<evidence type="ECO:0000313" key="3">
    <source>
        <dbReference type="EMBL" id="MCX7569767.1"/>
    </source>
</evidence>
<evidence type="ECO:0000259" key="2">
    <source>
        <dbReference type="PROSITE" id="PS50126"/>
    </source>
</evidence>
<dbReference type="Gene3D" id="2.40.50.140">
    <property type="entry name" value="Nucleic acid-binding proteins"/>
    <property type="match status" value="1"/>
</dbReference>
<comment type="caution">
    <text evidence="3">The sequence shown here is derived from an EMBL/GenBank/DDBJ whole genome shotgun (WGS) entry which is preliminary data.</text>
</comment>
<feature type="region of interest" description="Disordered" evidence="1">
    <location>
        <begin position="99"/>
        <end position="132"/>
    </location>
</feature>
<dbReference type="EMBL" id="JAPMLT010000003">
    <property type="protein sequence ID" value="MCX7569767.1"/>
    <property type="molecule type" value="Genomic_DNA"/>
</dbReference>
<dbReference type="PROSITE" id="PS50126">
    <property type="entry name" value="S1"/>
    <property type="match status" value="1"/>
</dbReference>
<accession>A0ABT3X1V7</accession>
<feature type="compositionally biased region" description="Polar residues" evidence="1">
    <location>
        <begin position="163"/>
        <end position="177"/>
    </location>
</feature>
<dbReference type="InterPro" id="IPR003029">
    <property type="entry name" value="S1_domain"/>
</dbReference>
<feature type="domain" description="S1 motif" evidence="2">
    <location>
        <begin position="29"/>
        <end position="98"/>
    </location>
</feature>
<protein>
    <recommendedName>
        <fullName evidence="2">S1 motif domain-containing protein</fullName>
    </recommendedName>
</protein>
<gene>
    <name evidence="3" type="ORF">OS242_07300</name>
</gene>
<dbReference type="RefSeq" id="WP_267151020.1">
    <property type="nucleotide sequence ID" value="NZ_JAPMLT010000003.1"/>
</dbReference>
<organism evidence="3 4">
    <name type="scientific">Tumebacillus lacus</name>
    <dbReference type="NCBI Taxonomy" id="2995335"/>
    <lineage>
        <taxon>Bacteria</taxon>
        <taxon>Bacillati</taxon>
        <taxon>Bacillota</taxon>
        <taxon>Bacilli</taxon>
        <taxon>Bacillales</taxon>
        <taxon>Alicyclobacillaceae</taxon>
        <taxon>Tumebacillus</taxon>
    </lineage>
</organism>
<feature type="compositionally biased region" description="Basic and acidic residues" evidence="1">
    <location>
        <begin position="146"/>
        <end position="160"/>
    </location>
</feature>